<name>A0A836JV53_9HYME</name>
<comment type="caution">
    <text evidence="2">The sequence shown here is derived from an EMBL/GenBank/DDBJ whole genome shotgun (WGS) entry which is preliminary data.</text>
</comment>
<dbReference type="Pfam" id="PF13842">
    <property type="entry name" value="zf-Tnp_2"/>
    <property type="match status" value="1"/>
</dbReference>
<dbReference type="InterPro" id="IPR032718">
    <property type="entry name" value="PGBD4_Znf_C"/>
</dbReference>
<protein>
    <submittedName>
        <fullName evidence="2">PGBD4 protein</fullName>
    </submittedName>
</protein>
<dbReference type="PANTHER" id="PTHR46599:SF3">
    <property type="entry name" value="PIGGYBAC TRANSPOSABLE ELEMENT-DERIVED PROTEIN 4"/>
    <property type="match status" value="1"/>
</dbReference>
<reference evidence="2" key="1">
    <citation type="submission" date="2020-02" db="EMBL/GenBank/DDBJ databases">
        <title>Relaxed selection underlies rapid genomic changes in the transitions from sociality to social parasitism in ants.</title>
        <authorList>
            <person name="Bi X."/>
        </authorList>
    </citation>
    <scope>NUCLEOTIDE SEQUENCE</scope>
    <source>
        <strain evidence="2">BGI-DK2014c</strain>
        <tissue evidence="2">Whole body</tissue>
    </source>
</reference>
<keyword evidence="3" id="KW-1185">Reference proteome</keyword>
<feature type="non-terminal residue" evidence="2">
    <location>
        <position position="198"/>
    </location>
</feature>
<evidence type="ECO:0000313" key="3">
    <source>
        <dbReference type="Proteomes" id="UP000668214"/>
    </source>
</evidence>
<evidence type="ECO:0000313" key="2">
    <source>
        <dbReference type="EMBL" id="KAG5320835.1"/>
    </source>
</evidence>
<feature type="domain" description="PiggyBac transposable element-derived protein 4 C-terminal zinc-finger" evidence="1">
    <location>
        <begin position="157"/>
        <end position="193"/>
    </location>
</feature>
<dbReference type="EMBL" id="JAANIA010001325">
    <property type="protein sequence ID" value="KAG5320835.1"/>
    <property type="molecule type" value="Genomic_DNA"/>
</dbReference>
<evidence type="ECO:0000259" key="1">
    <source>
        <dbReference type="Pfam" id="PF13842"/>
    </source>
</evidence>
<organism evidence="2 3">
    <name type="scientific">Pseudoatta argentina</name>
    <dbReference type="NCBI Taxonomy" id="621737"/>
    <lineage>
        <taxon>Eukaryota</taxon>
        <taxon>Metazoa</taxon>
        <taxon>Ecdysozoa</taxon>
        <taxon>Arthropoda</taxon>
        <taxon>Hexapoda</taxon>
        <taxon>Insecta</taxon>
        <taxon>Pterygota</taxon>
        <taxon>Neoptera</taxon>
        <taxon>Endopterygota</taxon>
        <taxon>Hymenoptera</taxon>
        <taxon>Apocrita</taxon>
        <taxon>Aculeata</taxon>
        <taxon>Formicoidea</taxon>
        <taxon>Formicidae</taxon>
        <taxon>Myrmicinae</taxon>
        <taxon>Pseudoatta</taxon>
    </lineage>
</organism>
<gene>
    <name evidence="2" type="primary">Pgbd4</name>
    <name evidence="2" type="ORF">G6Z78_0007330</name>
</gene>
<dbReference type="AlphaFoldDB" id="A0A836JV53"/>
<feature type="non-terminal residue" evidence="2">
    <location>
        <position position="1"/>
    </location>
</feature>
<sequence>MLWKKRLLKQDIPLKRHRFGIKLFEFVDSNTHFLIDFITYTGKESNYEIISNFNSIEKEIENEKETVCNKTSLIIKWRDRWNVFTLTSAYSNTMSSTRKQNYKTNEDIVKPTSVVEYNKYMAGIDTINRQLVTCGTVRKTIRHIILSARHFPSKLPSKRCVVCSNLSSRKITMYICTDCVASLCVIPCFRTYHTRTRY</sequence>
<proteinExistence type="predicted"/>
<dbReference type="Proteomes" id="UP000668214">
    <property type="component" value="Unassembled WGS sequence"/>
</dbReference>
<accession>A0A836JV53</accession>
<dbReference type="PANTHER" id="PTHR46599">
    <property type="entry name" value="PIGGYBAC TRANSPOSABLE ELEMENT-DERIVED PROTEIN 4"/>
    <property type="match status" value="1"/>
</dbReference>